<dbReference type="PANTHER" id="PTHR45677:SF1">
    <property type="entry name" value="ACIDIC AMINO ACID DECARBOXYLASE GADL1"/>
    <property type="match status" value="1"/>
</dbReference>
<keyword evidence="9" id="KW-1185">Reference proteome</keyword>
<evidence type="ECO:0000256" key="4">
    <source>
        <dbReference type="ARBA" id="ARBA00022793"/>
    </source>
</evidence>
<dbReference type="PANTHER" id="PTHR45677">
    <property type="entry name" value="GLUTAMATE DECARBOXYLASE-RELATED"/>
    <property type="match status" value="1"/>
</dbReference>
<dbReference type="GO" id="GO:0019752">
    <property type="term" value="P:carboxylic acid metabolic process"/>
    <property type="evidence" value="ECO:0007669"/>
    <property type="project" value="InterPro"/>
</dbReference>
<dbReference type="GO" id="GO:0016831">
    <property type="term" value="F:carboxy-lyase activity"/>
    <property type="evidence" value="ECO:0007669"/>
    <property type="project" value="UniProtKB-KW"/>
</dbReference>
<dbReference type="InterPro" id="IPR015424">
    <property type="entry name" value="PyrdxlP-dep_Trfase"/>
</dbReference>
<name>A0A8C6ST57_9GOBI</name>
<dbReference type="Ensembl" id="ENSNMLT00000011148.1">
    <property type="protein sequence ID" value="ENSNMLP00000009873.1"/>
    <property type="gene ID" value="ENSNMLG00000006839.1"/>
</dbReference>
<protein>
    <recommendedName>
        <fullName evidence="10">Glutamate decarboxylase</fullName>
    </recommendedName>
</protein>
<dbReference type="SUPFAM" id="SSF53383">
    <property type="entry name" value="PLP-dependent transferases"/>
    <property type="match status" value="1"/>
</dbReference>
<sequence length="267" mass="30378">MFGLCLFFEGSPRAQFNGFCPRRPKEQGQVGDSVLSSPVVNTEAAESFVRKGMKLIMEDVCEWVFPEQLQQLLDLDLRDTGESEEALLRRCSDVIKYSVKTGHPRFFNQLYAGMEPYSTVGSFITEAIKTSLYTYEVAPVFTLVEQAVLKKMIEVIGWEDGDGTFNPGGSMSNMYALNLARYRHSPDIKENGLFGVKRQVIFTSQDVCSIKYNEQILIILWTRMNLNVYLLASSRLITPSQKKQRFWALEPKIFALSQLMRGKTGTY</sequence>
<dbReference type="GO" id="GO:0030170">
    <property type="term" value="F:pyridoxal phosphate binding"/>
    <property type="evidence" value="ECO:0007669"/>
    <property type="project" value="InterPro"/>
</dbReference>
<evidence type="ECO:0000313" key="8">
    <source>
        <dbReference type="Ensembl" id="ENSNMLP00000009873.1"/>
    </source>
</evidence>
<evidence type="ECO:0000256" key="1">
    <source>
        <dbReference type="ARBA" id="ARBA00001933"/>
    </source>
</evidence>
<evidence type="ECO:0000256" key="7">
    <source>
        <dbReference type="RuleBase" id="RU000382"/>
    </source>
</evidence>
<reference evidence="8" key="2">
    <citation type="submission" date="2025-09" db="UniProtKB">
        <authorList>
            <consortium name="Ensembl"/>
        </authorList>
    </citation>
    <scope>IDENTIFICATION</scope>
</reference>
<dbReference type="InterPro" id="IPR002129">
    <property type="entry name" value="PyrdxlP-dep_de-COase"/>
</dbReference>
<comment type="similarity">
    <text evidence="2 7">Belongs to the group II decarboxylase family.</text>
</comment>
<reference evidence="8" key="1">
    <citation type="submission" date="2025-08" db="UniProtKB">
        <authorList>
            <consortium name="Ensembl"/>
        </authorList>
    </citation>
    <scope>IDENTIFICATION</scope>
</reference>
<dbReference type="GO" id="GO:0005737">
    <property type="term" value="C:cytoplasm"/>
    <property type="evidence" value="ECO:0007669"/>
    <property type="project" value="TreeGrafter"/>
</dbReference>
<organism evidence="8 9">
    <name type="scientific">Neogobius melanostomus</name>
    <name type="common">round goby</name>
    <dbReference type="NCBI Taxonomy" id="47308"/>
    <lineage>
        <taxon>Eukaryota</taxon>
        <taxon>Metazoa</taxon>
        <taxon>Chordata</taxon>
        <taxon>Craniata</taxon>
        <taxon>Vertebrata</taxon>
        <taxon>Euteleostomi</taxon>
        <taxon>Actinopterygii</taxon>
        <taxon>Neopterygii</taxon>
        <taxon>Teleostei</taxon>
        <taxon>Neoteleostei</taxon>
        <taxon>Acanthomorphata</taxon>
        <taxon>Gobiaria</taxon>
        <taxon>Gobiiformes</taxon>
        <taxon>Gobioidei</taxon>
        <taxon>Gobiidae</taxon>
        <taxon>Benthophilinae</taxon>
        <taxon>Neogobiini</taxon>
        <taxon>Neogobius</taxon>
    </lineage>
</organism>
<proteinExistence type="inferred from homology"/>
<evidence type="ECO:0000313" key="9">
    <source>
        <dbReference type="Proteomes" id="UP000694523"/>
    </source>
</evidence>
<dbReference type="Gene3D" id="3.90.1150.170">
    <property type="match status" value="1"/>
</dbReference>
<comment type="cofactor">
    <cofactor evidence="1 7">
        <name>pyridoxal 5'-phosphate</name>
        <dbReference type="ChEBI" id="CHEBI:597326"/>
    </cofactor>
</comment>
<evidence type="ECO:0000256" key="2">
    <source>
        <dbReference type="ARBA" id="ARBA00009533"/>
    </source>
</evidence>
<dbReference type="AlphaFoldDB" id="A0A8C6ST57"/>
<evidence type="ECO:0000256" key="5">
    <source>
        <dbReference type="ARBA" id="ARBA00022898"/>
    </source>
</evidence>
<dbReference type="Pfam" id="PF00282">
    <property type="entry name" value="Pyridoxal_deC"/>
    <property type="match status" value="1"/>
</dbReference>
<keyword evidence="4" id="KW-0210">Decarboxylase</keyword>
<keyword evidence="5 7" id="KW-0663">Pyridoxal phosphate</keyword>
<evidence type="ECO:0000256" key="6">
    <source>
        <dbReference type="ARBA" id="ARBA00023239"/>
    </source>
</evidence>
<keyword evidence="6 7" id="KW-0456">Lyase</keyword>
<dbReference type="Gene3D" id="3.40.640.10">
    <property type="entry name" value="Type I PLP-dependent aspartate aminotransferase-like (Major domain)"/>
    <property type="match status" value="1"/>
</dbReference>
<dbReference type="InterPro" id="IPR015421">
    <property type="entry name" value="PyrdxlP-dep_Trfase_major"/>
</dbReference>
<dbReference type="Proteomes" id="UP000694523">
    <property type="component" value="Unplaced"/>
</dbReference>
<comment type="subunit">
    <text evidence="3">Homodimer.</text>
</comment>
<accession>A0A8C6ST57</accession>
<evidence type="ECO:0000256" key="3">
    <source>
        <dbReference type="ARBA" id="ARBA00011738"/>
    </source>
</evidence>
<evidence type="ECO:0008006" key="10">
    <source>
        <dbReference type="Google" id="ProtNLM"/>
    </source>
</evidence>